<feature type="compositionally biased region" description="Low complexity" evidence="2">
    <location>
        <begin position="289"/>
        <end position="303"/>
    </location>
</feature>
<organism evidence="3 4">
    <name type="scientific">Prorocentrum cordatum</name>
    <dbReference type="NCBI Taxonomy" id="2364126"/>
    <lineage>
        <taxon>Eukaryota</taxon>
        <taxon>Sar</taxon>
        <taxon>Alveolata</taxon>
        <taxon>Dinophyceae</taxon>
        <taxon>Prorocentrales</taxon>
        <taxon>Prorocentraceae</taxon>
        <taxon>Prorocentrum</taxon>
    </lineage>
</organism>
<feature type="compositionally biased region" description="Basic and acidic residues" evidence="2">
    <location>
        <begin position="180"/>
        <end position="200"/>
    </location>
</feature>
<dbReference type="Proteomes" id="UP001189429">
    <property type="component" value="Unassembled WGS sequence"/>
</dbReference>
<keyword evidence="1" id="KW-0175">Coiled coil</keyword>
<feature type="region of interest" description="Disordered" evidence="2">
    <location>
        <begin position="173"/>
        <end position="303"/>
    </location>
</feature>
<evidence type="ECO:0000313" key="3">
    <source>
        <dbReference type="EMBL" id="CAK0887961.1"/>
    </source>
</evidence>
<dbReference type="EMBL" id="CAUYUJ010019004">
    <property type="protein sequence ID" value="CAK0887961.1"/>
    <property type="molecule type" value="Genomic_DNA"/>
</dbReference>
<feature type="compositionally biased region" description="Basic residues" evidence="2">
    <location>
        <begin position="216"/>
        <end position="236"/>
    </location>
</feature>
<reference evidence="3" key="1">
    <citation type="submission" date="2023-10" db="EMBL/GenBank/DDBJ databases">
        <authorList>
            <person name="Chen Y."/>
            <person name="Shah S."/>
            <person name="Dougan E. K."/>
            <person name="Thang M."/>
            <person name="Chan C."/>
        </authorList>
    </citation>
    <scope>NUCLEOTIDE SEQUENCE [LARGE SCALE GENOMIC DNA]</scope>
</reference>
<feature type="compositionally biased region" description="Gly residues" evidence="2">
    <location>
        <begin position="201"/>
        <end position="215"/>
    </location>
</feature>
<comment type="caution">
    <text evidence="3">The sequence shown here is derived from an EMBL/GenBank/DDBJ whole genome shotgun (WGS) entry which is preliminary data.</text>
</comment>
<sequence>MAAARRAQVDQALASHEERLDRLERASARHESSLKVVLRSTVLVCEGFTVADQFYMNKHGQQLWRELREGWPEAVCSEAARHLGVAWPLDEPMSGVVESESASALRSLWRVLATPGLVTGVWDQSKWSEDGANWERIPGTFVTTMAFGTESLLVESALRPLDALMRRASGLVVRGQQTRSPDEPERPRVLLYLERPENKGKGGTGRKGGDGGKSGGKGKSKGKGSKGSSKGKKGGKGGKGAAGGRGGVVQAAALSRPRPSGRVLARPAAAEGGGADDGPAAAPPGPAGGAEAPGAAAAAAPGR</sequence>
<evidence type="ECO:0000256" key="2">
    <source>
        <dbReference type="SAM" id="MobiDB-lite"/>
    </source>
</evidence>
<gene>
    <name evidence="3" type="ORF">PCOR1329_LOCUS68853</name>
</gene>
<keyword evidence="4" id="KW-1185">Reference proteome</keyword>
<accession>A0ABN9WMX7</accession>
<feature type="coiled-coil region" evidence="1">
    <location>
        <begin position="6"/>
        <end position="33"/>
    </location>
</feature>
<evidence type="ECO:0000313" key="4">
    <source>
        <dbReference type="Proteomes" id="UP001189429"/>
    </source>
</evidence>
<feature type="compositionally biased region" description="Gly residues" evidence="2">
    <location>
        <begin position="237"/>
        <end position="247"/>
    </location>
</feature>
<protein>
    <submittedName>
        <fullName evidence="3">Uncharacterized protein</fullName>
    </submittedName>
</protein>
<name>A0ABN9WMX7_9DINO</name>
<evidence type="ECO:0000256" key="1">
    <source>
        <dbReference type="SAM" id="Coils"/>
    </source>
</evidence>
<proteinExistence type="predicted"/>